<dbReference type="eggNOG" id="COG0318">
    <property type="taxonomic scope" value="Bacteria"/>
</dbReference>
<comment type="similarity">
    <text evidence="1">Belongs to the ATP-dependent AMP-binding enzyme family.</text>
</comment>
<dbReference type="InterPro" id="IPR000873">
    <property type="entry name" value="AMP-dep_synth/lig_dom"/>
</dbReference>
<dbReference type="Gene3D" id="3.40.50.12780">
    <property type="entry name" value="N-terminal domain of ligase-like"/>
    <property type="match status" value="1"/>
</dbReference>
<dbReference type="GO" id="GO:0004467">
    <property type="term" value="F:long-chain fatty acid-CoA ligase activity"/>
    <property type="evidence" value="ECO:0007669"/>
    <property type="project" value="TreeGrafter"/>
</dbReference>
<evidence type="ECO:0000259" key="6">
    <source>
        <dbReference type="Pfam" id="PF13193"/>
    </source>
</evidence>
<evidence type="ECO:0000256" key="4">
    <source>
        <dbReference type="ARBA" id="ARBA00022840"/>
    </source>
</evidence>
<feature type="domain" description="AMP-binding enzyme C-terminal" evidence="6">
    <location>
        <begin position="421"/>
        <end position="495"/>
    </location>
</feature>
<dbReference type="Pfam" id="PF13193">
    <property type="entry name" value="AMP-binding_C"/>
    <property type="match status" value="1"/>
</dbReference>
<dbReference type="GO" id="GO:0005886">
    <property type="term" value="C:plasma membrane"/>
    <property type="evidence" value="ECO:0007669"/>
    <property type="project" value="TreeGrafter"/>
</dbReference>
<evidence type="ECO:0000256" key="1">
    <source>
        <dbReference type="ARBA" id="ARBA00006432"/>
    </source>
</evidence>
<dbReference type="RefSeq" id="WP_128639991.1">
    <property type="nucleotide sequence ID" value="NZ_CP008947.1"/>
</dbReference>
<keyword evidence="3" id="KW-0547">Nucleotide-binding</keyword>
<proteinExistence type="inferred from homology"/>
<dbReference type="GO" id="GO:0044539">
    <property type="term" value="P:long-chain fatty acid import into cell"/>
    <property type="evidence" value="ECO:0007669"/>
    <property type="project" value="TreeGrafter"/>
</dbReference>
<evidence type="ECO:0000313" key="7">
    <source>
        <dbReference type="EMBL" id="AII06377.1"/>
    </source>
</evidence>
<dbReference type="PANTHER" id="PTHR43107:SF15">
    <property type="entry name" value="FATTY ACID TRANSPORT PROTEIN 3, ISOFORM A"/>
    <property type="match status" value="1"/>
</dbReference>
<dbReference type="InterPro" id="IPR025110">
    <property type="entry name" value="AMP-bd_C"/>
</dbReference>
<dbReference type="InterPro" id="IPR020845">
    <property type="entry name" value="AMP-binding_CS"/>
</dbReference>
<dbReference type="AlphaFoldDB" id="A0A076EMF0"/>
<feature type="domain" description="AMP-dependent synthetase/ligase" evidence="5">
    <location>
        <begin position="20"/>
        <end position="370"/>
    </location>
</feature>
<gene>
    <name evidence="7" type="ORF">EP51_17870</name>
</gene>
<organism evidence="7 8">
    <name type="scientific">Rhodococcus opacus</name>
    <name type="common">Nocardia opaca</name>
    <dbReference type="NCBI Taxonomy" id="37919"/>
    <lineage>
        <taxon>Bacteria</taxon>
        <taxon>Bacillati</taxon>
        <taxon>Actinomycetota</taxon>
        <taxon>Actinomycetes</taxon>
        <taxon>Mycobacteriales</taxon>
        <taxon>Nocardiaceae</taxon>
        <taxon>Rhodococcus</taxon>
    </lineage>
</organism>
<accession>A0A076EMF0</accession>
<keyword evidence="4" id="KW-0067">ATP-binding</keyword>
<evidence type="ECO:0000313" key="8">
    <source>
        <dbReference type="Proteomes" id="UP000028488"/>
    </source>
</evidence>
<dbReference type="GO" id="GO:0005324">
    <property type="term" value="F:long-chain fatty acid transmembrane transporter activity"/>
    <property type="evidence" value="ECO:0007669"/>
    <property type="project" value="TreeGrafter"/>
</dbReference>
<dbReference type="PANTHER" id="PTHR43107">
    <property type="entry name" value="LONG-CHAIN FATTY ACID TRANSPORT PROTEIN"/>
    <property type="match status" value="1"/>
</dbReference>
<reference evidence="7 8" key="1">
    <citation type="submission" date="2014-07" db="EMBL/GenBank/DDBJ databases">
        <title>Genome Sequence of Rhodococcus opacus Strain R7, a Biodegrader of Mono- and Polycyclic Aromatic Hydrocarbons.</title>
        <authorList>
            <person name="Di Gennaro P."/>
            <person name="Zampolli J."/>
            <person name="Presti I."/>
            <person name="Cappelletti M."/>
            <person name="D'Ursi P."/>
            <person name="Orro A."/>
            <person name="Mezzelani A."/>
            <person name="Milanesi L."/>
        </authorList>
    </citation>
    <scope>NUCLEOTIDE SEQUENCE [LARGE SCALE GENOMIC DNA]</scope>
    <source>
        <strain evidence="7 8">R7</strain>
    </source>
</reference>
<evidence type="ECO:0000259" key="5">
    <source>
        <dbReference type="Pfam" id="PF00501"/>
    </source>
</evidence>
<dbReference type="InterPro" id="IPR042099">
    <property type="entry name" value="ANL_N_sf"/>
</dbReference>
<evidence type="ECO:0000256" key="3">
    <source>
        <dbReference type="ARBA" id="ARBA00022741"/>
    </source>
</evidence>
<dbReference type="SUPFAM" id="SSF56801">
    <property type="entry name" value="Acetyl-CoA synthetase-like"/>
    <property type="match status" value="1"/>
</dbReference>
<dbReference type="Gene3D" id="3.30.300.30">
    <property type="match status" value="1"/>
</dbReference>
<dbReference type="EMBL" id="CP008947">
    <property type="protein sequence ID" value="AII06377.1"/>
    <property type="molecule type" value="Genomic_DNA"/>
</dbReference>
<dbReference type="GO" id="GO:0005524">
    <property type="term" value="F:ATP binding"/>
    <property type="evidence" value="ECO:0007669"/>
    <property type="project" value="UniProtKB-KW"/>
</dbReference>
<name>A0A076EMF0_RHOOP</name>
<keyword evidence="2" id="KW-0436">Ligase</keyword>
<dbReference type="Proteomes" id="UP000028488">
    <property type="component" value="Chromosome"/>
</dbReference>
<evidence type="ECO:0000256" key="2">
    <source>
        <dbReference type="ARBA" id="ARBA00022598"/>
    </source>
</evidence>
<dbReference type="InterPro" id="IPR045851">
    <property type="entry name" value="AMP-bd_C_sf"/>
</dbReference>
<dbReference type="PROSITE" id="PS00455">
    <property type="entry name" value="AMP_BINDING"/>
    <property type="match status" value="1"/>
</dbReference>
<dbReference type="Pfam" id="PF00501">
    <property type="entry name" value="AMP-binding"/>
    <property type="match status" value="1"/>
</dbReference>
<protein>
    <submittedName>
        <fullName evidence="7">Acyl-CoA synthetase</fullName>
    </submittedName>
</protein>
<sequence length="523" mass="55718">MTATLARTVSDLLLGVSKSDAQGLYFEDRFLSWSEHVRASLRRAAILDDLLDAQRPRHFGVLMDNVPEFSLLAGAAALSGAVLVGLNTTRRGEALAHDIALADCQVVFTESGRSALLDGLDPGVPVVDVDSPAWSALLAEERPAFRPRVAAADDLFMLIFTSGTSGDPKAVRCTHAKITGPGIMLAKRFGLTPDDVVYMSMPMFHSNAMMAAWSVALAGHSSIALRRKFSASNFLSDVRKFGVTYANYVGKPLSYVLATPEMPDDADNTLRVMYGNEGSAPAVAAFSRRFGTAVVDGFGSTEGGVAISGSPEAPTGSLGRLPEGIAILDPETGNPCPPAEFDSAGRVLNAEAATGELVNVAGSGAFAGYYNNPEADAERIRDGKYWSGDLAYRDADGFVYFAGRSSGWLRVDGENIGSAPIERILMRYDGFAQVSVYAVPDPDVGDRVMAAVVPTRDFDPVAFTSFLDAQSDLGPKQRPSLIRVCAEFPRTATFKVLTRVLSAEADNCADPVWVRAGSAYSRT</sequence>